<keyword evidence="9" id="KW-0418">Kinase</keyword>
<dbReference type="SUPFAM" id="SSF52172">
    <property type="entry name" value="CheY-like"/>
    <property type="match status" value="1"/>
</dbReference>
<feature type="modified residue" description="4-aspartylphosphate" evidence="15">
    <location>
        <position position="366"/>
    </location>
</feature>
<dbReference type="Pfam" id="PF02518">
    <property type="entry name" value="HATPase_c"/>
    <property type="match status" value="1"/>
</dbReference>
<dbReference type="InterPro" id="IPR005467">
    <property type="entry name" value="His_kinase_dom"/>
</dbReference>
<dbReference type="SUPFAM" id="SSF47384">
    <property type="entry name" value="Homodimeric domain of signal transducing histidine kinase"/>
    <property type="match status" value="1"/>
</dbReference>
<dbReference type="InterPro" id="IPR004358">
    <property type="entry name" value="Sig_transdc_His_kin-like_C"/>
</dbReference>
<evidence type="ECO:0000256" key="6">
    <source>
        <dbReference type="ARBA" id="ARBA00022679"/>
    </source>
</evidence>
<comment type="subcellular location">
    <subcellularLocation>
        <location evidence="2">Membrane</location>
    </subcellularLocation>
</comment>
<evidence type="ECO:0000256" key="12">
    <source>
        <dbReference type="ARBA" id="ARBA00023012"/>
    </source>
</evidence>
<organism evidence="20">
    <name type="scientific">Leptolyngbya sp. NK1-12</name>
    <dbReference type="NCBI Taxonomy" id="2547451"/>
    <lineage>
        <taxon>Bacteria</taxon>
        <taxon>Bacillati</taxon>
        <taxon>Cyanobacteriota</taxon>
        <taxon>Cyanophyceae</taxon>
        <taxon>Leptolyngbyales</taxon>
        <taxon>Leptolyngbyaceae</taxon>
        <taxon>Leptolyngbya group</taxon>
        <taxon>Leptolyngbya</taxon>
    </lineage>
</organism>
<evidence type="ECO:0000259" key="17">
    <source>
        <dbReference type="PROSITE" id="PS50109"/>
    </source>
</evidence>
<dbReference type="PROSITE" id="PS50113">
    <property type="entry name" value="PAC"/>
    <property type="match status" value="1"/>
</dbReference>
<dbReference type="GO" id="GO:0000155">
    <property type="term" value="F:phosphorelay sensor kinase activity"/>
    <property type="evidence" value="ECO:0007669"/>
    <property type="project" value="InterPro"/>
</dbReference>
<feature type="domain" description="Histidine kinase" evidence="17">
    <location>
        <begin position="77"/>
        <end position="295"/>
    </location>
</feature>
<feature type="domain" description="PAC" evidence="19">
    <location>
        <begin position="1"/>
        <end position="45"/>
    </location>
</feature>
<evidence type="ECO:0000256" key="8">
    <source>
        <dbReference type="ARBA" id="ARBA00022741"/>
    </source>
</evidence>
<dbReference type="InterPro" id="IPR036890">
    <property type="entry name" value="HATPase_C_sf"/>
</dbReference>
<dbReference type="CDD" id="cd00082">
    <property type="entry name" value="HisKA"/>
    <property type="match status" value="1"/>
</dbReference>
<dbReference type="SMART" id="SM00448">
    <property type="entry name" value="REC"/>
    <property type="match status" value="1"/>
</dbReference>
<dbReference type="InterPro" id="IPR035965">
    <property type="entry name" value="PAS-like_dom_sf"/>
</dbReference>
<keyword evidence="12" id="KW-0902">Two-component regulatory system</keyword>
<dbReference type="PROSITE" id="PS50110">
    <property type="entry name" value="RESPONSE_REGULATORY"/>
    <property type="match status" value="1"/>
</dbReference>
<feature type="coiled-coil region" evidence="16">
    <location>
        <begin position="36"/>
        <end position="67"/>
    </location>
</feature>
<dbReference type="SUPFAM" id="SSF55785">
    <property type="entry name" value="PYP-like sensor domain (PAS domain)"/>
    <property type="match status" value="1"/>
</dbReference>
<keyword evidence="7" id="KW-0812">Transmembrane</keyword>
<dbReference type="InterPro" id="IPR011006">
    <property type="entry name" value="CheY-like_superfamily"/>
</dbReference>
<dbReference type="PANTHER" id="PTHR43547:SF2">
    <property type="entry name" value="HYBRID SIGNAL TRANSDUCTION HISTIDINE KINASE C"/>
    <property type="match status" value="1"/>
</dbReference>
<dbReference type="Gene3D" id="3.30.565.10">
    <property type="entry name" value="Histidine kinase-like ATPase, C-terminal domain"/>
    <property type="match status" value="1"/>
</dbReference>
<evidence type="ECO:0000256" key="13">
    <source>
        <dbReference type="ARBA" id="ARBA00023136"/>
    </source>
</evidence>
<evidence type="ECO:0000256" key="5">
    <source>
        <dbReference type="ARBA" id="ARBA00022553"/>
    </source>
</evidence>
<evidence type="ECO:0000256" key="15">
    <source>
        <dbReference type="PROSITE-ProRule" id="PRU00169"/>
    </source>
</evidence>
<feature type="domain" description="Response regulatory" evidence="18">
    <location>
        <begin position="317"/>
        <end position="435"/>
    </location>
</feature>
<dbReference type="FunFam" id="3.30.565.10:FF:000010">
    <property type="entry name" value="Sensor histidine kinase RcsC"/>
    <property type="match status" value="1"/>
</dbReference>
<name>A0AA96WN92_9CYAN</name>
<evidence type="ECO:0000256" key="1">
    <source>
        <dbReference type="ARBA" id="ARBA00000085"/>
    </source>
</evidence>
<dbReference type="EC" id="2.7.13.3" evidence="4"/>
<evidence type="ECO:0000259" key="19">
    <source>
        <dbReference type="PROSITE" id="PS50113"/>
    </source>
</evidence>
<keyword evidence="6" id="KW-0808">Transferase</keyword>
<dbReference type="Pfam" id="PF00072">
    <property type="entry name" value="Response_reg"/>
    <property type="match status" value="1"/>
</dbReference>
<dbReference type="Gene3D" id="2.10.70.100">
    <property type="match status" value="1"/>
</dbReference>
<evidence type="ECO:0000256" key="10">
    <source>
        <dbReference type="ARBA" id="ARBA00022840"/>
    </source>
</evidence>
<keyword evidence="5 15" id="KW-0597">Phosphoprotein</keyword>
<dbReference type="PRINTS" id="PR00344">
    <property type="entry name" value="BCTRLSENSOR"/>
</dbReference>
<dbReference type="InterPro" id="IPR001789">
    <property type="entry name" value="Sig_transdc_resp-reg_receiver"/>
</dbReference>
<dbReference type="CDD" id="cd17580">
    <property type="entry name" value="REC_2_DhkD-like"/>
    <property type="match status" value="1"/>
</dbReference>
<dbReference type="CDD" id="cd16922">
    <property type="entry name" value="HATPase_EvgS-ArcB-TorS-like"/>
    <property type="match status" value="1"/>
</dbReference>
<evidence type="ECO:0000256" key="16">
    <source>
        <dbReference type="SAM" id="Coils"/>
    </source>
</evidence>
<proteinExistence type="inferred from homology"/>
<evidence type="ECO:0000256" key="4">
    <source>
        <dbReference type="ARBA" id="ARBA00012438"/>
    </source>
</evidence>
<evidence type="ECO:0000256" key="11">
    <source>
        <dbReference type="ARBA" id="ARBA00022989"/>
    </source>
</evidence>
<dbReference type="Gene3D" id="3.40.50.2300">
    <property type="match status" value="1"/>
</dbReference>
<dbReference type="SMART" id="SM00388">
    <property type="entry name" value="HisKA"/>
    <property type="match status" value="1"/>
</dbReference>
<keyword evidence="11" id="KW-1133">Transmembrane helix</keyword>
<dbReference type="InterPro" id="IPR003594">
    <property type="entry name" value="HATPase_dom"/>
</dbReference>
<dbReference type="EMBL" id="CP053587">
    <property type="protein sequence ID" value="WNZ28010.1"/>
    <property type="molecule type" value="Genomic_DNA"/>
</dbReference>
<reference evidence="20" key="1">
    <citation type="submission" date="2020-05" db="EMBL/GenBank/DDBJ databases">
        <authorList>
            <person name="Zhu T."/>
            <person name="Keshari N."/>
            <person name="Lu X."/>
        </authorList>
    </citation>
    <scope>NUCLEOTIDE SEQUENCE</scope>
    <source>
        <strain evidence="20">NK1-12</strain>
    </source>
</reference>
<sequence>MADGIERWVAAKGQVYFNSNREPVRFIGTVLNITEHKRAEAIRLRLAEEREQLLAREQAAREAAEAASRIKDEFLAVVSHELRTPLNPILGWSKLLRSRQLDAEKTDRALEVIERNAQMQAQLINDLLDVSRILRGKLSLDTQPVDLVVTIQAAMETVRLAADAKSIQIHTQFAPDVGPVSGDAGRLQQVVWNLLSNAVKFTPEGGRVDIRLERSDSQAQITVTDTGKGIPADFLPYVFDQFRQESSATTRHFGGLGLGLAIVRYLVELHGGAVQADSPGEGQGATFTVTLPLMPHQPATKPDPKPSASSLNLQGTRILVVDDDDNTREFLAFLLELHGARVIATATASEALTTLTQFKPEVLLSDIGMPYVDGYMLMRQIRALPPEQGGTIPAIALTAYAGEIDYQQAMAAGFQRHIAKPIEPQVLIGAIANLLSHS</sequence>
<keyword evidence="8" id="KW-0547">Nucleotide-binding</keyword>
<dbReference type="InterPro" id="IPR000700">
    <property type="entry name" value="PAS-assoc_C"/>
</dbReference>
<evidence type="ECO:0000313" key="20">
    <source>
        <dbReference type="EMBL" id="WNZ28010.1"/>
    </source>
</evidence>
<keyword evidence="16" id="KW-0175">Coiled coil</keyword>
<dbReference type="InterPro" id="IPR036097">
    <property type="entry name" value="HisK_dim/P_sf"/>
</dbReference>
<comment type="catalytic activity">
    <reaction evidence="1">
        <text>ATP + protein L-histidine = ADP + protein N-phospho-L-histidine.</text>
        <dbReference type="EC" id="2.7.13.3"/>
    </reaction>
</comment>
<gene>
    <name evidence="20" type="ORF">HJG54_33315</name>
</gene>
<dbReference type="SUPFAM" id="SSF55874">
    <property type="entry name" value="ATPase domain of HSP90 chaperone/DNA topoisomerase II/histidine kinase"/>
    <property type="match status" value="1"/>
</dbReference>
<dbReference type="Gene3D" id="1.10.287.130">
    <property type="match status" value="1"/>
</dbReference>
<accession>A0AA96WN92</accession>
<evidence type="ECO:0000256" key="3">
    <source>
        <dbReference type="ARBA" id="ARBA00006402"/>
    </source>
</evidence>
<dbReference type="GO" id="GO:0005524">
    <property type="term" value="F:ATP binding"/>
    <property type="evidence" value="ECO:0007669"/>
    <property type="project" value="UniProtKB-KW"/>
</dbReference>
<dbReference type="Pfam" id="PF00512">
    <property type="entry name" value="HisKA"/>
    <property type="match status" value="1"/>
</dbReference>
<evidence type="ECO:0000256" key="2">
    <source>
        <dbReference type="ARBA" id="ARBA00004370"/>
    </source>
</evidence>
<evidence type="ECO:0000256" key="7">
    <source>
        <dbReference type="ARBA" id="ARBA00022692"/>
    </source>
</evidence>
<protein>
    <recommendedName>
        <fullName evidence="14">Circadian input-output histidine kinase CikA</fullName>
        <ecNumber evidence="4">2.7.13.3</ecNumber>
    </recommendedName>
</protein>
<evidence type="ECO:0000259" key="18">
    <source>
        <dbReference type="PROSITE" id="PS50110"/>
    </source>
</evidence>
<keyword evidence="13" id="KW-0472">Membrane</keyword>
<dbReference type="InterPro" id="IPR003661">
    <property type="entry name" value="HisK_dim/P_dom"/>
</dbReference>
<dbReference type="GO" id="GO:0016020">
    <property type="term" value="C:membrane"/>
    <property type="evidence" value="ECO:0007669"/>
    <property type="project" value="UniProtKB-SubCell"/>
</dbReference>
<dbReference type="FunFam" id="1.10.287.130:FF:000004">
    <property type="entry name" value="Ethylene receptor 1"/>
    <property type="match status" value="1"/>
</dbReference>
<dbReference type="PANTHER" id="PTHR43547">
    <property type="entry name" value="TWO-COMPONENT HISTIDINE KINASE"/>
    <property type="match status" value="1"/>
</dbReference>
<comment type="similarity">
    <text evidence="3">In the N-terminal section; belongs to the phytochrome family.</text>
</comment>
<dbReference type="AlphaFoldDB" id="A0AA96WN92"/>
<evidence type="ECO:0000256" key="14">
    <source>
        <dbReference type="ARBA" id="ARBA00074306"/>
    </source>
</evidence>
<dbReference type="PROSITE" id="PS50109">
    <property type="entry name" value="HIS_KIN"/>
    <property type="match status" value="1"/>
</dbReference>
<evidence type="ECO:0000256" key="9">
    <source>
        <dbReference type="ARBA" id="ARBA00022777"/>
    </source>
</evidence>
<dbReference type="SMART" id="SM00387">
    <property type="entry name" value="HATPase_c"/>
    <property type="match status" value="1"/>
</dbReference>
<keyword evidence="10" id="KW-0067">ATP-binding</keyword>